<dbReference type="GO" id="GO:0006310">
    <property type="term" value="P:DNA recombination"/>
    <property type="evidence" value="ECO:0007669"/>
    <property type="project" value="InterPro"/>
</dbReference>
<name>A0AAW1T8E1_9CHLO</name>
<dbReference type="AlphaFoldDB" id="A0AAW1T8E1"/>
<dbReference type="GO" id="GO:0015074">
    <property type="term" value="P:DNA integration"/>
    <property type="evidence" value="ECO:0007669"/>
    <property type="project" value="InterPro"/>
</dbReference>
<gene>
    <name evidence="2" type="ORF">WJX84_012404</name>
</gene>
<evidence type="ECO:0000256" key="1">
    <source>
        <dbReference type="SAM" id="MobiDB-lite"/>
    </source>
</evidence>
<accession>A0AAW1T8E1</accession>
<feature type="region of interest" description="Disordered" evidence="1">
    <location>
        <begin position="277"/>
        <end position="313"/>
    </location>
</feature>
<sequence length="313" mass="33580">MAAPSSIETAIYTLSTCFKQRGREGPWSDTTLTGNPTTCQRLTAFLLGYKKKSALQGFKSTGAKALTQAKMALLLQHLQRQQLEPNAMLRHVAARDAFAFSFLWVTGSRGITAGDLTCADIQLPDGSPAYPLIYPQLLLVPGSILMITPRRLKTSVGANTQSVFVTMEVATSHVLCPVYWLHICISTAAACGSPIGAADHPVRKLEKGNQSVSADQATTGLLGKRLITHLQAAHCYEGESMHSFRRGRAIADTAAGLSDADIMVKLLLKTPAVLKQKYQPPGRHNSGVKRIRSSVQPVSKGCMPSSGPQPSPS</sequence>
<protein>
    <submittedName>
        <fullName evidence="2">Uncharacterized protein</fullName>
    </submittedName>
</protein>
<proteinExistence type="predicted"/>
<dbReference type="Proteomes" id="UP001485043">
    <property type="component" value="Unassembled WGS sequence"/>
</dbReference>
<evidence type="ECO:0000313" key="3">
    <source>
        <dbReference type="Proteomes" id="UP001485043"/>
    </source>
</evidence>
<reference evidence="2 3" key="1">
    <citation type="journal article" date="2024" name="Nat. Commun.">
        <title>Phylogenomics reveals the evolutionary origins of lichenization in chlorophyte algae.</title>
        <authorList>
            <person name="Puginier C."/>
            <person name="Libourel C."/>
            <person name="Otte J."/>
            <person name="Skaloud P."/>
            <person name="Haon M."/>
            <person name="Grisel S."/>
            <person name="Petersen M."/>
            <person name="Berrin J.G."/>
            <person name="Delaux P.M."/>
            <person name="Dal Grande F."/>
            <person name="Keller J."/>
        </authorList>
    </citation>
    <scope>NUCLEOTIDE SEQUENCE [LARGE SCALE GENOMIC DNA]</scope>
    <source>
        <strain evidence="2 3">SAG 2523</strain>
    </source>
</reference>
<dbReference type="EMBL" id="JALJOV010000275">
    <property type="protein sequence ID" value="KAK9865173.1"/>
    <property type="molecule type" value="Genomic_DNA"/>
</dbReference>
<dbReference type="Gene3D" id="1.10.443.10">
    <property type="entry name" value="Intergrase catalytic core"/>
    <property type="match status" value="1"/>
</dbReference>
<keyword evidence="3" id="KW-1185">Reference proteome</keyword>
<organism evidence="2 3">
    <name type="scientific">Apatococcus fuscideae</name>
    <dbReference type="NCBI Taxonomy" id="2026836"/>
    <lineage>
        <taxon>Eukaryota</taxon>
        <taxon>Viridiplantae</taxon>
        <taxon>Chlorophyta</taxon>
        <taxon>core chlorophytes</taxon>
        <taxon>Trebouxiophyceae</taxon>
        <taxon>Chlorellales</taxon>
        <taxon>Chlorellaceae</taxon>
        <taxon>Apatococcus</taxon>
    </lineage>
</organism>
<dbReference type="InterPro" id="IPR013762">
    <property type="entry name" value="Integrase-like_cat_sf"/>
</dbReference>
<evidence type="ECO:0000313" key="2">
    <source>
        <dbReference type="EMBL" id="KAK9865173.1"/>
    </source>
</evidence>
<dbReference type="GO" id="GO:0003677">
    <property type="term" value="F:DNA binding"/>
    <property type="evidence" value="ECO:0007669"/>
    <property type="project" value="InterPro"/>
</dbReference>
<comment type="caution">
    <text evidence="2">The sequence shown here is derived from an EMBL/GenBank/DDBJ whole genome shotgun (WGS) entry which is preliminary data.</text>
</comment>